<organism evidence="1 2">
    <name type="scientific">Candidatus Accumulibacter affinis</name>
    <dbReference type="NCBI Taxonomy" id="2954384"/>
    <lineage>
        <taxon>Bacteria</taxon>
        <taxon>Pseudomonadati</taxon>
        <taxon>Pseudomonadota</taxon>
        <taxon>Betaproteobacteria</taxon>
        <taxon>Candidatus Accumulibacter</taxon>
    </lineage>
</organism>
<comment type="caution">
    <text evidence="1">The sequence shown here is derived from an EMBL/GenBank/DDBJ whole genome shotgun (WGS) entry which is preliminary data.</text>
</comment>
<proteinExistence type="predicted"/>
<gene>
    <name evidence="1" type="ORF">IPK02_02295</name>
</gene>
<dbReference type="Proteomes" id="UP000706151">
    <property type="component" value="Unassembled WGS sequence"/>
</dbReference>
<reference evidence="1 2" key="1">
    <citation type="submission" date="2020-10" db="EMBL/GenBank/DDBJ databases">
        <title>Connecting structure to function with the recovery of over 1000 high-quality activated sludge metagenome-assembled genomes encoding full-length rRNA genes using long-read sequencing.</title>
        <authorList>
            <person name="Singleton C.M."/>
            <person name="Petriglieri F."/>
            <person name="Kristensen J.M."/>
            <person name="Kirkegaard R.H."/>
            <person name="Michaelsen T.Y."/>
            <person name="Andersen M.H."/>
            <person name="Karst S.M."/>
            <person name="Dueholm M.S."/>
            <person name="Nielsen P.H."/>
            <person name="Albertsen M."/>
        </authorList>
    </citation>
    <scope>NUCLEOTIDE SEQUENCE [LARGE SCALE GENOMIC DNA]</scope>
    <source>
        <strain evidence="1">Fred_18-Q3-R57-64_BAT3C.720</strain>
    </source>
</reference>
<dbReference type="AlphaFoldDB" id="A0A935T8M4"/>
<dbReference type="EMBL" id="JADJOT010000002">
    <property type="protein sequence ID" value="MBK7952877.1"/>
    <property type="molecule type" value="Genomic_DNA"/>
</dbReference>
<sequence>MLLILTGEGPSDIGACKSPIGFCRNGDFQPGPMAVLVDQIVSARLRLNYSVLSDKPDCVFYVGESRLVQKIAKLKQHRKNLFLSGKKKDQETGYYFNNARAFGLIALELEGEADDTGPAVFFRDSDGTRSTPGADWSAKWASIEQGFLRAENPRGVPMLPKPTSEAWLLCAAQEHPYQNCPRYEELPGNQASPNHPKKALDKAFGAHRNAAELYDWLRENPIDLDRASSMPSFDRFRERLNTVLDQVVAA</sequence>
<name>A0A935T8M4_9PROT</name>
<accession>A0A935T8M4</accession>
<evidence type="ECO:0000313" key="1">
    <source>
        <dbReference type="EMBL" id="MBK7952877.1"/>
    </source>
</evidence>
<protein>
    <submittedName>
        <fullName evidence="1">Uncharacterized protein</fullName>
    </submittedName>
</protein>
<evidence type="ECO:0000313" key="2">
    <source>
        <dbReference type="Proteomes" id="UP000706151"/>
    </source>
</evidence>